<dbReference type="EMBL" id="JPOS01000035">
    <property type="protein sequence ID" value="KGE87487.1"/>
    <property type="molecule type" value="Genomic_DNA"/>
</dbReference>
<evidence type="ECO:0000256" key="1">
    <source>
        <dbReference type="SAM" id="Phobius"/>
    </source>
</evidence>
<dbReference type="STRING" id="1524460.IX84_14845"/>
<dbReference type="Proteomes" id="UP000029736">
    <property type="component" value="Unassembled WGS sequence"/>
</dbReference>
<organism evidence="3 4">
    <name type="scientific">Phaeodactylibacter xiamenensis</name>
    <dbReference type="NCBI Taxonomy" id="1524460"/>
    <lineage>
        <taxon>Bacteria</taxon>
        <taxon>Pseudomonadati</taxon>
        <taxon>Bacteroidota</taxon>
        <taxon>Saprospiria</taxon>
        <taxon>Saprospirales</taxon>
        <taxon>Haliscomenobacteraceae</taxon>
        <taxon>Phaeodactylibacter</taxon>
    </lineage>
</organism>
<keyword evidence="1" id="KW-0472">Membrane</keyword>
<evidence type="ECO:0000313" key="4">
    <source>
        <dbReference type="Proteomes" id="UP000029736"/>
    </source>
</evidence>
<dbReference type="SUPFAM" id="SSF54913">
    <property type="entry name" value="GlnB-like"/>
    <property type="match status" value="1"/>
</dbReference>
<accession>A0A098S8S9</accession>
<proteinExistence type="predicted"/>
<feature type="domain" description="DUF2007" evidence="2">
    <location>
        <begin position="29"/>
        <end position="82"/>
    </location>
</feature>
<dbReference type="InterPro" id="IPR011322">
    <property type="entry name" value="N-reg_PII-like_a/b"/>
</dbReference>
<dbReference type="OrthoDB" id="8480302at2"/>
<feature type="transmembrane region" description="Helical" evidence="1">
    <location>
        <begin position="120"/>
        <end position="138"/>
    </location>
</feature>
<dbReference type="InterPro" id="IPR018551">
    <property type="entry name" value="DUF2007"/>
</dbReference>
<sequence>MEEQILDYFGSFEEDSRIVVARHFFRASEAHLYAARLREAGIPHYISNTNIMTALPLGGGGDIGLHVRAQDLEEATRIIARLDFQKQQSADPDFRDADLDDIEYERQLSEASTNERLHPYWYWALVLIALLVALRAYLRASGAVNRWWDFF</sequence>
<name>A0A098S8S9_9BACT</name>
<comment type="caution">
    <text evidence="3">The sequence shown here is derived from an EMBL/GenBank/DDBJ whole genome shotgun (WGS) entry which is preliminary data.</text>
</comment>
<gene>
    <name evidence="3" type="ORF">IX84_14845</name>
</gene>
<keyword evidence="4" id="KW-1185">Reference proteome</keyword>
<reference evidence="3 4" key="1">
    <citation type="journal article" date="2014" name="Int. J. Syst. Evol. Microbiol.">
        <title>Phaeodactylibacter xiamenensis gen. nov., sp. nov., a member of the family Saprospiraceae isolated from the marine alga Phaeodactylum tricornutum.</title>
        <authorList>
            <person name="Chen Z.Jr."/>
            <person name="Lei X."/>
            <person name="Lai Q."/>
            <person name="Li Y."/>
            <person name="Zhang B."/>
            <person name="Zhang J."/>
            <person name="Zhang H."/>
            <person name="Yang L."/>
            <person name="Zheng W."/>
            <person name="Tian Y."/>
            <person name="Yu Z."/>
            <person name="Xu H.Jr."/>
            <person name="Zheng T."/>
        </authorList>
    </citation>
    <scope>NUCLEOTIDE SEQUENCE [LARGE SCALE GENOMIC DNA]</scope>
    <source>
        <strain evidence="3 4">KD52</strain>
    </source>
</reference>
<keyword evidence="1" id="KW-1133">Transmembrane helix</keyword>
<dbReference type="AlphaFoldDB" id="A0A098S8S9"/>
<protein>
    <recommendedName>
        <fullName evidence="2">DUF2007 domain-containing protein</fullName>
    </recommendedName>
</protein>
<evidence type="ECO:0000259" key="2">
    <source>
        <dbReference type="Pfam" id="PF09413"/>
    </source>
</evidence>
<dbReference type="RefSeq" id="WP_044221930.1">
    <property type="nucleotide sequence ID" value="NZ_JBKAGJ010000044.1"/>
</dbReference>
<keyword evidence="1" id="KW-0812">Transmembrane</keyword>
<evidence type="ECO:0000313" key="3">
    <source>
        <dbReference type="EMBL" id="KGE87487.1"/>
    </source>
</evidence>
<dbReference type="Pfam" id="PF09413">
    <property type="entry name" value="DUF2007"/>
    <property type="match status" value="1"/>
</dbReference>